<dbReference type="KEGG" id="plon:Pla110_12330"/>
<dbReference type="Gene3D" id="3.90.79.10">
    <property type="entry name" value="Nucleoside Triphosphate Pyrophosphohydrolase"/>
    <property type="match status" value="1"/>
</dbReference>
<dbReference type="Pfam" id="PF00218">
    <property type="entry name" value="IGPS"/>
    <property type="match status" value="1"/>
</dbReference>
<dbReference type="EC" id="4.1.1.48" evidence="8"/>
<evidence type="ECO:0000256" key="6">
    <source>
        <dbReference type="ARBA" id="ARBA00023141"/>
    </source>
</evidence>
<dbReference type="PROSITE" id="PS00614">
    <property type="entry name" value="IGPS"/>
    <property type="match status" value="1"/>
</dbReference>
<dbReference type="GO" id="GO:0004425">
    <property type="term" value="F:indole-3-glycerol-phosphate synthase activity"/>
    <property type="evidence" value="ECO:0007669"/>
    <property type="project" value="UniProtKB-UniRule"/>
</dbReference>
<accession>A0A518CJW5</accession>
<evidence type="ECO:0000256" key="3">
    <source>
        <dbReference type="ARBA" id="ARBA00022605"/>
    </source>
</evidence>
<keyword evidence="5 8" id="KW-0822">Tryptophan biosynthesis</keyword>
<dbReference type="GO" id="GO:0000162">
    <property type="term" value="P:L-tryptophan biosynthetic process"/>
    <property type="evidence" value="ECO:0007669"/>
    <property type="project" value="UniProtKB-UniRule"/>
</dbReference>
<dbReference type="FunFam" id="3.20.20.70:FF:000024">
    <property type="entry name" value="Indole-3-glycerol phosphate synthase"/>
    <property type="match status" value="1"/>
</dbReference>
<feature type="domain" description="Nudix hydrolase" evidence="10">
    <location>
        <begin position="343"/>
        <end position="482"/>
    </location>
</feature>
<dbReference type="RefSeq" id="WP_231742928.1">
    <property type="nucleotide sequence ID" value="NZ_CP036281.1"/>
</dbReference>
<evidence type="ECO:0000313" key="11">
    <source>
        <dbReference type="EMBL" id="QDU79523.1"/>
    </source>
</evidence>
<dbReference type="HAMAP" id="MF_00134_B">
    <property type="entry name" value="IGPS_B"/>
    <property type="match status" value="1"/>
</dbReference>
<comment type="similarity">
    <text evidence="8">Belongs to the TrpC family.</text>
</comment>
<dbReference type="NCBIfam" id="NF001373">
    <property type="entry name" value="PRK00278.1-6"/>
    <property type="match status" value="1"/>
</dbReference>
<comment type="pathway">
    <text evidence="2 8">Amino-acid biosynthesis; L-tryptophan biosynthesis; L-tryptophan from chorismate: step 4/5.</text>
</comment>
<dbReference type="InterPro" id="IPR015797">
    <property type="entry name" value="NUDIX_hydrolase-like_dom_sf"/>
</dbReference>
<sequence>MSNVLEKIMQTKRGEIDRARQQTSEESLREQLNSAPPVRDFVQALRNASNVGLIAEVKKASPSAGLIRADFDPVQIAQTYESNGANCLSVLTDEQYFQGHLDFLKAVRQAVQIPVLRKEFILDRYQIIEARAAGADSILLIAECLPQEQLADLYGYSVELGMEPLIELYEPENLDRVLSLNPKLVGVNNRNLKTFKTDLEHSFRLRKQVPTDVVFVSESGIKTHSDVQRLVEANVQAMLVGESLMRQPDIGVAVQQLLGTKSPISLKSSILFTSHILLSPLQEPLVTETHQDVEHVLVVPTLLFHELGHFQGFSDDMDRYLKTLLDPMHTSYLPRNEMEEDPSYKQLIPYCIFRHEGKIFYYRRGGTSGESRLKKKRSIGIGGHISSIDSHAESVYREGMRREIEEEVDLASAYTEECVGMINDDETEVGRVHLGVVHVFELESAKVHPREESIQETGFATPDELRQELDDFETWSQICLKELLV</sequence>
<evidence type="ECO:0000259" key="10">
    <source>
        <dbReference type="PROSITE" id="PS51462"/>
    </source>
</evidence>
<dbReference type="GO" id="GO:0004640">
    <property type="term" value="F:phosphoribosylanthranilate isomerase activity"/>
    <property type="evidence" value="ECO:0007669"/>
    <property type="project" value="TreeGrafter"/>
</dbReference>
<dbReference type="CDD" id="cd00331">
    <property type="entry name" value="IGPS"/>
    <property type="match status" value="1"/>
</dbReference>
<evidence type="ECO:0000256" key="2">
    <source>
        <dbReference type="ARBA" id="ARBA00004696"/>
    </source>
</evidence>
<dbReference type="UniPathway" id="UPA00035">
    <property type="reaction ID" value="UER00043"/>
</dbReference>
<dbReference type="InterPro" id="IPR013798">
    <property type="entry name" value="Indole-3-glycerol_P_synth_dom"/>
</dbReference>
<dbReference type="EMBL" id="CP036281">
    <property type="protein sequence ID" value="QDU79523.1"/>
    <property type="molecule type" value="Genomic_DNA"/>
</dbReference>
<dbReference type="InterPro" id="IPR000086">
    <property type="entry name" value="NUDIX_hydrolase_dom"/>
</dbReference>
<dbReference type="SUPFAM" id="SSF55811">
    <property type="entry name" value="Nudix"/>
    <property type="match status" value="1"/>
</dbReference>
<organism evidence="11 12">
    <name type="scientific">Polystyrenella longa</name>
    <dbReference type="NCBI Taxonomy" id="2528007"/>
    <lineage>
        <taxon>Bacteria</taxon>
        <taxon>Pseudomonadati</taxon>
        <taxon>Planctomycetota</taxon>
        <taxon>Planctomycetia</taxon>
        <taxon>Planctomycetales</taxon>
        <taxon>Planctomycetaceae</taxon>
        <taxon>Polystyrenella</taxon>
    </lineage>
</organism>
<evidence type="ECO:0000256" key="9">
    <source>
        <dbReference type="SAM" id="MobiDB-lite"/>
    </source>
</evidence>
<dbReference type="PROSITE" id="PS51462">
    <property type="entry name" value="NUDIX"/>
    <property type="match status" value="1"/>
</dbReference>
<dbReference type="PANTHER" id="PTHR22854">
    <property type="entry name" value="TRYPTOPHAN BIOSYNTHESIS PROTEIN"/>
    <property type="match status" value="1"/>
</dbReference>
<gene>
    <name evidence="8 11" type="primary">trpC</name>
    <name evidence="11" type="ORF">Pla110_12330</name>
</gene>
<keyword evidence="12" id="KW-1185">Reference proteome</keyword>
<keyword evidence="6 8" id="KW-0057">Aromatic amino acid biosynthesis</keyword>
<dbReference type="Gene3D" id="3.20.20.70">
    <property type="entry name" value="Aldolase class I"/>
    <property type="match status" value="1"/>
</dbReference>
<dbReference type="InterPro" id="IPR013785">
    <property type="entry name" value="Aldolase_TIM"/>
</dbReference>
<reference evidence="11 12" key="1">
    <citation type="submission" date="2019-02" db="EMBL/GenBank/DDBJ databases">
        <title>Deep-cultivation of Planctomycetes and their phenomic and genomic characterization uncovers novel biology.</title>
        <authorList>
            <person name="Wiegand S."/>
            <person name="Jogler M."/>
            <person name="Boedeker C."/>
            <person name="Pinto D."/>
            <person name="Vollmers J."/>
            <person name="Rivas-Marin E."/>
            <person name="Kohn T."/>
            <person name="Peeters S.H."/>
            <person name="Heuer A."/>
            <person name="Rast P."/>
            <person name="Oberbeckmann S."/>
            <person name="Bunk B."/>
            <person name="Jeske O."/>
            <person name="Meyerdierks A."/>
            <person name="Storesund J.E."/>
            <person name="Kallscheuer N."/>
            <person name="Luecker S."/>
            <person name="Lage O.M."/>
            <person name="Pohl T."/>
            <person name="Merkel B.J."/>
            <person name="Hornburger P."/>
            <person name="Mueller R.-W."/>
            <person name="Bruemmer F."/>
            <person name="Labrenz M."/>
            <person name="Spormann A.M."/>
            <person name="Op den Camp H."/>
            <person name="Overmann J."/>
            <person name="Amann R."/>
            <person name="Jetten M.S.M."/>
            <person name="Mascher T."/>
            <person name="Medema M.H."/>
            <person name="Devos D.P."/>
            <person name="Kaster A.-K."/>
            <person name="Ovreas L."/>
            <person name="Rohde M."/>
            <person name="Galperin M.Y."/>
            <person name="Jogler C."/>
        </authorList>
    </citation>
    <scope>NUCLEOTIDE SEQUENCE [LARGE SCALE GENOMIC DNA]</scope>
    <source>
        <strain evidence="11 12">Pla110</strain>
    </source>
</reference>
<comment type="catalytic activity">
    <reaction evidence="1 8">
        <text>1-(2-carboxyphenylamino)-1-deoxy-D-ribulose 5-phosphate + H(+) = (1S,2R)-1-C-(indol-3-yl)glycerol 3-phosphate + CO2 + H2O</text>
        <dbReference type="Rhea" id="RHEA:23476"/>
        <dbReference type="ChEBI" id="CHEBI:15377"/>
        <dbReference type="ChEBI" id="CHEBI:15378"/>
        <dbReference type="ChEBI" id="CHEBI:16526"/>
        <dbReference type="ChEBI" id="CHEBI:58613"/>
        <dbReference type="ChEBI" id="CHEBI:58866"/>
        <dbReference type="EC" id="4.1.1.48"/>
    </reaction>
</comment>
<evidence type="ECO:0000256" key="5">
    <source>
        <dbReference type="ARBA" id="ARBA00022822"/>
    </source>
</evidence>
<evidence type="ECO:0000256" key="1">
    <source>
        <dbReference type="ARBA" id="ARBA00001633"/>
    </source>
</evidence>
<name>A0A518CJW5_9PLAN</name>
<dbReference type="InterPro" id="IPR011060">
    <property type="entry name" value="RibuloseP-bd_barrel"/>
</dbReference>
<keyword evidence="3 8" id="KW-0028">Amino-acid biosynthesis</keyword>
<dbReference type="PANTHER" id="PTHR22854:SF2">
    <property type="entry name" value="INDOLE-3-GLYCEROL-PHOSPHATE SYNTHASE"/>
    <property type="match status" value="1"/>
</dbReference>
<dbReference type="SUPFAM" id="SSF51366">
    <property type="entry name" value="Ribulose-phoshate binding barrel"/>
    <property type="match status" value="1"/>
</dbReference>
<keyword evidence="7 8" id="KW-0456">Lyase</keyword>
<dbReference type="AlphaFoldDB" id="A0A518CJW5"/>
<evidence type="ECO:0000256" key="4">
    <source>
        <dbReference type="ARBA" id="ARBA00022793"/>
    </source>
</evidence>
<feature type="compositionally biased region" description="Polar residues" evidence="9">
    <location>
        <begin position="21"/>
        <end position="32"/>
    </location>
</feature>
<keyword evidence="4 8" id="KW-0210">Decarboxylase</keyword>
<proteinExistence type="inferred from homology"/>
<protein>
    <recommendedName>
        <fullName evidence="8">Indole-3-glycerol phosphate synthase</fullName>
        <shortName evidence="8">IGPS</shortName>
        <ecNumber evidence="8">4.1.1.48</ecNumber>
    </recommendedName>
</protein>
<evidence type="ECO:0000256" key="7">
    <source>
        <dbReference type="ARBA" id="ARBA00023239"/>
    </source>
</evidence>
<feature type="region of interest" description="Disordered" evidence="9">
    <location>
        <begin position="13"/>
        <end position="32"/>
    </location>
</feature>
<evidence type="ECO:0000256" key="8">
    <source>
        <dbReference type="HAMAP-Rule" id="MF_00134"/>
    </source>
</evidence>
<dbReference type="NCBIfam" id="NF001377">
    <property type="entry name" value="PRK00278.2-4"/>
    <property type="match status" value="1"/>
</dbReference>
<dbReference type="InterPro" id="IPR001468">
    <property type="entry name" value="Indole-3-GlycerolPSynthase_CS"/>
</dbReference>
<dbReference type="InterPro" id="IPR045186">
    <property type="entry name" value="Indole-3-glycerol_P_synth"/>
</dbReference>
<evidence type="ECO:0000313" key="12">
    <source>
        <dbReference type="Proteomes" id="UP000317178"/>
    </source>
</evidence>
<dbReference type="Proteomes" id="UP000317178">
    <property type="component" value="Chromosome"/>
</dbReference>